<accession>A0A545TJ37</accession>
<keyword evidence="6" id="KW-1185">Reference proteome</keyword>
<dbReference type="PANTHER" id="PTHR35936:SF19">
    <property type="entry name" value="AMINO-ACID-BINDING PROTEIN YXEM-RELATED"/>
    <property type="match status" value="1"/>
</dbReference>
<name>A0A545TJ37_9GAMM</name>
<gene>
    <name evidence="5" type="ORF">FLL45_04695</name>
</gene>
<dbReference type="EMBL" id="VIKR01000001">
    <property type="protein sequence ID" value="TQV77249.1"/>
    <property type="molecule type" value="Genomic_DNA"/>
</dbReference>
<dbReference type="Pfam" id="PF00497">
    <property type="entry name" value="SBP_bac_3"/>
    <property type="match status" value="1"/>
</dbReference>
<sequence length="263" mass="29638">MSKSLFSQCLFSVVLIFTALTSDASSVKPQSNKTDCHLIMGVSNWLPYQSYAKGRGAFGLQINLIEDIMEEANCLLTYKPMTFPIGLEALQMGEIDFMMNATVNESRKSFAYFSVPYRDEFLSLYSTDKYLERCQEMSLKELIRDGFKLSVQAGLVYGPELTEIQKDPVLNKKLSYSENNIQHVDLVESQQLDGVIDDPVVVAYRSTIYATGDKLSPCPIVISSSPVSLIFSKKTVSQEIVERVNNAIAKVKATKEYQKRWML</sequence>
<evidence type="ECO:0000256" key="3">
    <source>
        <dbReference type="SAM" id="SignalP"/>
    </source>
</evidence>
<dbReference type="RefSeq" id="WP_142940823.1">
    <property type="nucleotide sequence ID" value="NZ_VIKR01000001.1"/>
</dbReference>
<evidence type="ECO:0000256" key="1">
    <source>
        <dbReference type="ARBA" id="ARBA00010333"/>
    </source>
</evidence>
<dbReference type="SMART" id="SM00062">
    <property type="entry name" value="PBPb"/>
    <property type="match status" value="1"/>
</dbReference>
<organism evidence="5 6">
    <name type="scientific">Aliikangiella marina</name>
    <dbReference type="NCBI Taxonomy" id="1712262"/>
    <lineage>
        <taxon>Bacteria</taxon>
        <taxon>Pseudomonadati</taxon>
        <taxon>Pseudomonadota</taxon>
        <taxon>Gammaproteobacteria</taxon>
        <taxon>Oceanospirillales</taxon>
        <taxon>Pleioneaceae</taxon>
        <taxon>Aliikangiella</taxon>
    </lineage>
</organism>
<feature type="chain" id="PRO_5022070431" evidence="3">
    <location>
        <begin position="25"/>
        <end position="263"/>
    </location>
</feature>
<keyword evidence="2 3" id="KW-0732">Signal</keyword>
<evidence type="ECO:0000313" key="5">
    <source>
        <dbReference type="EMBL" id="TQV77249.1"/>
    </source>
</evidence>
<comment type="similarity">
    <text evidence="1">Belongs to the bacterial solute-binding protein 3 family.</text>
</comment>
<comment type="caution">
    <text evidence="5">The sequence shown here is derived from an EMBL/GenBank/DDBJ whole genome shotgun (WGS) entry which is preliminary data.</text>
</comment>
<dbReference type="PANTHER" id="PTHR35936">
    <property type="entry name" value="MEMBRANE-BOUND LYTIC MUREIN TRANSGLYCOSYLASE F"/>
    <property type="match status" value="1"/>
</dbReference>
<protein>
    <submittedName>
        <fullName evidence="5">Amino acid ABC transporter substrate-binding protein</fullName>
    </submittedName>
</protein>
<dbReference type="Gene3D" id="3.40.190.10">
    <property type="entry name" value="Periplasmic binding protein-like II"/>
    <property type="match status" value="2"/>
</dbReference>
<proteinExistence type="inferred from homology"/>
<reference evidence="5 6" key="1">
    <citation type="submission" date="2019-06" db="EMBL/GenBank/DDBJ databases">
        <title>Draft genome of Aliikangiella marina GYP-15.</title>
        <authorList>
            <person name="Wang G."/>
        </authorList>
    </citation>
    <scope>NUCLEOTIDE SEQUENCE [LARGE SCALE GENOMIC DNA]</scope>
    <source>
        <strain evidence="5 6">GYP-15</strain>
    </source>
</reference>
<dbReference type="InterPro" id="IPR001638">
    <property type="entry name" value="Solute-binding_3/MltF_N"/>
</dbReference>
<dbReference type="SUPFAM" id="SSF53850">
    <property type="entry name" value="Periplasmic binding protein-like II"/>
    <property type="match status" value="1"/>
</dbReference>
<evidence type="ECO:0000256" key="2">
    <source>
        <dbReference type="ARBA" id="ARBA00022729"/>
    </source>
</evidence>
<feature type="domain" description="Solute-binding protein family 3/N-terminal" evidence="4">
    <location>
        <begin position="37"/>
        <end position="263"/>
    </location>
</feature>
<evidence type="ECO:0000259" key="4">
    <source>
        <dbReference type="SMART" id="SM00062"/>
    </source>
</evidence>
<dbReference type="OrthoDB" id="9768183at2"/>
<feature type="signal peptide" evidence="3">
    <location>
        <begin position="1"/>
        <end position="24"/>
    </location>
</feature>
<dbReference type="AlphaFoldDB" id="A0A545TJ37"/>
<evidence type="ECO:0000313" key="6">
    <source>
        <dbReference type="Proteomes" id="UP000317839"/>
    </source>
</evidence>
<dbReference type="Proteomes" id="UP000317839">
    <property type="component" value="Unassembled WGS sequence"/>
</dbReference>